<keyword evidence="2" id="KW-1185">Reference proteome</keyword>
<sequence length="83" mass="9334">MYVAVQNTNSLPTVVENQKAIKDVWEDMAASFTSDGVPLKIFRNAAVRKWQEKNVKNGHTLPCETTLRKLLVKEGNADLMKTT</sequence>
<dbReference type="Proteomes" id="UP001642540">
    <property type="component" value="Unassembled WGS sequence"/>
</dbReference>
<comment type="caution">
    <text evidence="1">The sequence shown here is derived from an EMBL/GenBank/DDBJ whole genome shotgun (WGS) entry which is preliminary data.</text>
</comment>
<dbReference type="EMBL" id="CAXLJM020000182">
    <property type="protein sequence ID" value="CAL8148922.1"/>
    <property type="molecule type" value="Genomic_DNA"/>
</dbReference>
<reference evidence="1 2" key="1">
    <citation type="submission" date="2024-08" db="EMBL/GenBank/DDBJ databases">
        <authorList>
            <person name="Cucini C."/>
            <person name="Frati F."/>
        </authorList>
    </citation>
    <scope>NUCLEOTIDE SEQUENCE [LARGE SCALE GENOMIC DNA]</scope>
</reference>
<organism evidence="1 2">
    <name type="scientific">Orchesella dallaii</name>
    <dbReference type="NCBI Taxonomy" id="48710"/>
    <lineage>
        <taxon>Eukaryota</taxon>
        <taxon>Metazoa</taxon>
        <taxon>Ecdysozoa</taxon>
        <taxon>Arthropoda</taxon>
        <taxon>Hexapoda</taxon>
        <taxon>Collembola</taxon>
        <taxon>Entomobryomorpha</taxon>
        <taxon>Entomobryoidea</taxon>
        <taxon>Orchesellidae</taxon>
        <taxon>Orchesellinae</taxon>
        <taxon>Orchesella</taxon>
    </lineage>
</organism>
<proteinExistence type="predicted"/>
<accession>A0ABP1SB77</accession>
<evidence type="ECO:0000313" key="2">
    <source>
        <dbReference type="Proteomes" id="UP001642540"/>
    </source>
</evidence>
<gene>
    <name evidence="1" type="ORF">ODALV1_LOCUS31573</name>
</gene>
<name>A0ABP1SB77_9HEXA</name>
<protein>
    <submittedName>
        <fullName evidence="1">Uncharacterized protein</fullName>
    </submittedName>
</protein>
<evidence type="ECO:0000313" key="1">
    <source>
        <dbReference type="EMBL" id="CAL8148922.1"/>
    </source>
</evidence>